<dbReference type="InterPro" id="IPR036640">
    <property type="entry name" value="ABC1_TM_sf"/>
</dbReference>
<sequence>MHGLKQALADIWRLTLPYFTSRELTTARIWPLPAFAVQQRVLALIFAAVIIAIEFALVAINVRLSYFSRDWFNAIQNKDAASFWSLLFTVFLFWAVIYIVAAIYQYALKSYMRIRWRTWLTERYVGQWLDHNAHYHMQLLGHGADNPDQRIQQDIDSFILRTMTLFLGLLSSVTTLASFAVVLWQLSAAFTFPGTSVQVPGFLLWGALIFAVLATWITHKVGKPLIRLNFEQEKYEADFRFSLARLREYGEQVALIGGAPAEKQHLSGRFGAVIGNFLAIVSRTKKLTAVTAAYGQIANVIPYVLVAPYYFADKITLGGMQQTASAFGRVSDSLSFFISAYSTIADYKAVVDRLTTFTGSVDAARALDSQGQDESHALVTRIARAEGADGALHIAGLALNLPDGTQIVRVQELTFRPGETALLTGPSGSGKSTLFRAIAGIWPFGHGAIALPQDEKGGPASLLLLPQRPYLPIGPLREAVSYPSAADTWSDQELRRALEAAQLGHLVNRLDEDRHWSQSLSLGEQQRLAIARALLARPDWLFLDEATSAMDEGLEASIYKLLARELPRTTLVSIGHRSTLHALHGRVIDMVSTGNRLFEPRDHAA</sequence>
<evidence type="ECO:0000259" key="11">
    <source>
        <dbReference type="PROSITE" id="PS50929"/>
    </source>
</evidence>
<keyword evidence="8 9" id="KW-0472">Membrane</keyword>
<evidence type="ECO:0000256" key="2">
    <source>
        <dbReference type="ARBA" id="ARBA00005417"/>
    </source>
</evidence>
<dbReference type="EMBL" id="JBHRYC010000073">
    <property type="protein sequence ID" value="MFC3638441.1"/>
    <property type="molecule type" value="Genomic_DNA"/>
</dbReference>
<dbReference type="PROSITE" id="PS50893">
    <property type="entry name" value="ABC_TRANSPORTER_2"/>
    <property type="match status" value="1"/>
</dbReference>
<accession>A0ABV7UIV1</accession>
<organism evidence="12 13">
    <name type="scientific">Camelimonas fluminis</name>
    <dbReference type="NCBI Taxonomy" id="1576911"/>
    <lineage>
        <taxon>Bacteria</taxon>
        <taxon>Pseudomonadati</taxon>
        <taxon>Pseudomonadota</taxon>
        <taxon>Alphaproteobacteria</taxon>
        <taxon>Hyphomicrobiales</taxon>
        <taxon>Chelatococcaceae</taxon>
        <taxon>Camelimonas</taxon>
    </lineage>
</organism>
<dbReference type="SUPFAM" id="SSF52540">
    <property type="entry name" value="P-loop containing nucleoside triphosphate hydrolases"/>
    <property type="match status" value="1"/>
</dbReference>
<proteinExistence type="inferred from homology"/>
<evidence type="ECO:0000256" key="5">
    <source>
        <dbReference type="ARBA" id="ARBA00022741"/>
    </source>
</evidence>
<dbReference type="PROSITE" id="PS00211">
    <property type="entry name" value="ABC_TRANSPORTER_1"/>
    <property type="match status" value="1"/>
</dbReference>
<feature type="transmembrane region" description="Helical" evidence="9">
    <location>
        <begin position="199"/>
        <end position="218"/>
    </location>
</feature>
<evidence type="ECO:0000256" key="9">
    <source>
        <dbReference type="SAM" id="Phobius"/>
    </source>
</evidence>
<dbReference type="PANTHER" id="PTHR11384">
    <property type="entry name" value="ATP-BINDING CASSETTE, SUB-FAMILY D MEMBER"/>
    <property type="match status" value="1"/>
</dbReference>
<dbReference type="InterPro" id="IPR017871">
    <property type="entry name" value="ABC_transporter-like_CS"/>
</dbReference>
<feature type="transmembrane region" description="Helical" evidence="9">
    <location>
        <begin position="82"/>
        <end position="107"/>
    </location>
</feature>
<evidence type="ECO:0000256" key="6">
    <source>
        <dbReference type="ARBA" id="ARBA00022840"/>
    </source>
</evidence>
<dbReference type="PROSITE" id="PS50929">
    <property type="entry name" value="ABC_TM1F"/>
    <property type="match status" value="1"/>
</dbReference>
<dbReference type="InterPro" id="IPR027417">
    <property type="entry name" value="P-loop_NTPase"/>
</dbReference>
<feature type="domain" description="ABC transporter" evidence="10">
    <location>
        <begin position="392"/>
        <end position="605"/>
    </location>
</feature>
<protein>
    <submittedName>
        <fullName evidence="12">ABC transporter ATP-binding protein/permease</fullName>
    </submittedName>
</protein>
<keyword evidence="13" id="KW-1185">Reference proteome</keyword>
<dbReference type="Proteomes" id="UP001595704">
    <property type="component" value="Unassembled WGS sequence"/>
</dbReference>
<evidence type="ECO:0000256" key="7">
    <source>
        <dbReference type="ARBA" id="ARBA00022989"/>
    </source>
</evidence>
<dbReference type="CDD" id="cd03223">
    <property type="entry name" value="ABCD_peroxisomal_ALDP"/>
    <property type="match status" value="1"/>
</dbReference>
<evidence type="ECO:0000256" key="3">
    <source>
        <dbReference type="ARBA" id="ARBA00022448"/>
    </source>
</evidence>
<feature type="domain" description="ABC transmembrane type-1" evidence="11">
    <location>
        <begin position="48"/>
        <end position="346"/>
    </location>
</feature>
<comment type="caution">
    <text evidence="12">The sequence shown here is derived from an EMBL/GenBank/DDBJ whole genome shotgun (WGS) entry which is preliminary data.</text>
</comment>
<dbReference type="Gene3D" id="3.40.50.300">
    <property type="entry name" value="P-loop containing nucleotide triphosphate hydrolases"/>
    <property type="match status" value="1"/>
</dbReference>
<evidence type="ECO:0000313" key="12">
    <source>
        <dbReference type="EMBL" id="MFC3638441.1"/>
    </source>
</evidence>
<dbReference type="Pfam" id="PF00005">
    <property type="entry name" value="ABC_tran"/>
    <property type="match status" value="1"/>
</dbReference>
<dbReference type="Pfam" id="PF06472">
    <property type="entry name" value="ABC_membrane_2"/>
    <property type="match status" value="1"/>
</dbReference>
<evidence type="ECO:0000259" key="10">
    <source>
        <dbReference type="PROSITE" id="PS50893"/>
    </source>
</evidence>
<dbReference type="GO" id="GO:0005524">
    <property type="term" value="F:ATP binding"/>
    <property type="evidence" value="ECO:0007669"/>
    <property type="project" value="UniProtKB-KW"/>
</dbReference>
<dbReference type="SUPFAM" id="SSF90123">
    <property type="entry name" value="ABC transporter transmembrane region"/>
    <property type="match status" value="1"/>
</dbReference>
<feature type="transmembrane region" description="Helical" evidence="9">
    <location>
        <begin position="41"/>
        <end position="62"/>
    </location>
</feature>
<evidence type="ECO:0000313" key="13">
    <source>
        <dbReference type="Proteomes" id="UP001595704"/>
    </source>
</evidence>
<comment type="subcellular location">
    <subcellularLocation>
        <location evidence="1">Cell membrane</location>
        <topology evidence="1">Multi-pass membrane protein</topology>
    </subcellularLocation>
</comment>
<dbReference type="RefSeq" id="WP_191320171.1">
    <property type="nucleotide sequence ID" value="NZ_BNCG01000014.1"/>
</dbReference>
<dbReference type="SMART" id="SM00382">
    <property type="entry name" value="AAA"/>
    <property type="match status" value="1"/>
</dbReference>
<evidence type="ECO:0000256" key="1">
    <source>
        <dbReference type="ARBA" id="ARBA00004651"/>
    </source>
</evidence>
<keyword evidence="4 9" id="KW-0812">Transmembrane</keyword>
<dbReference type="InterPro" id="IPR050835">
    <property type="entry name" value="ABC_transporter_sub-D"/>
</dbReference>
<keyword evidence="6 12" id="KW-0067">ATP-binding</keyword>
<evidence type="ECO:0000256" key="8">
    <source>
        <dbReference type="ARBA" id="ARBA00023136"/>
    </source>
</evidence>
<keyword evidence="5" id="KW-0547">Nucleotide-binding</keyword>
<feature type="transmembrane region" description="Helical" evidence="9">
    <location>
        <begin position="165"/>
        <end position="187"/>
    </location>
</feature>
<gene>
    <name evidence="12" type="ORF">ACFONL_13865</name>
</gene>
<keyword evidence="7 9" id="KW-1133">Transmembrane helix</keyword>
<dbReference type="InterPro" id="IPR003439">
    <property type="entry name" value="ABC_transporter-like_ATP-bd"/>
</dbReference>
<reference evidence="13" key="1">
    <citation type="journal article" date="2019" name="Int. J. Syst. Evol. Microbiol.">
        <title>The Global Catalogue of Microorganisms (GCM) 10K type strain sequencing project: providing services to taxonomists for standard genome sequencing and annotation.</title>
        <authorList>
            <consortium name="The Broad Institute Genomics Platform"/>
            <consortium name="The Broad Institute Genome Sequencing Center for Infectious Disease"/>
            <person name="Wu L."/>
            <person name="Ma J."/>
        </authorList>
    </citation>
    <scope>NUCLEOTIDE SEQUENCE [LARGE SCALE GENOMIC DNA]</scope>
    <source>
        <strain evidence="13">KCTC 42282</strain>
    </source>
</reference>
<dbReference type="InterPro" id="IPR003593">
    <property type="entry name" value="AAA+_ATPase"/>
</dbReference>
<keyword evidence="3" id="KW-0813">Transport</keyword>
<dbReference type="Gene3D" id="1.20.1560.10">
    <property type="entry name" value="ABC transporter type 1, transmembrane domain"/>
    <property type="match status" value="1"/>
</dbReference>
<evidence type="ECO:0000256" key="4">
    <source>
        <dbReference type="ARBA" id="ARBA00022692"/>
    </source>
</evidence>
<dbReference type="PANTHER" id="PTHR11384:SF59">
    <property type="entry name" value="LYSOSOMAL COBALAMIN TRANSPORTER ABCD4"/>
    <property type="match status" value="1"/>
</dbReference>
<dbReference type="InterPro" id="IPR011527">
    <property type="entry name" value="ABC1_TM_dom"/>
</dbReference>
<comment type="similarity">
    <text evidence="2">Belongs to the ABC transporter superfamily.</text>
</comment>
<name>A0ABV7UIV1_9HYPH</name>